<proteinExistence type="predicted"/>
<gene>
    <name evidence="1" type="ORF">Taro_013537</name>
</gene>
<dbReference type="AlphaFoldDB" id="A0A843UFV4"/>
<feature type="non-terminal residue" evidence="1">
    <location>
        <position position="145"/>
    </location>
</feature>
<evidence type="ECO:0000313" key="2">
    <source>
        <dbReference type="Proteomes" id="UP000652761"/>
    </source>
</evidence>
<sequence length="145" mass="16260">LRLSIDTHRARQPELCLLSSVDSPFLAVDRMDMNAQERLVAAMELLRQDIELYAQAQREAHLQIKEEVPNLTAGAFMAGNPCASLEIMSQVMINLDNLKLGQDLLLHQVEDHWEALTDAARGLYHGAGVEQQAPQMETIIDLTRN</sequence>
<accession>A0A843UFV4</accession>
<dbReference type="EMBL" id="NMUH01000545">
    <property type="protein sequence ID" value="MQL81087.1"/>
    <property type="molecule type" value="Genomic_DNA"/>
</dbReference>
<dbReference type="Proteomes" id="UP000652761">
    <property type="component" value="Unassembled WGS sequence"/>
</dbReference>
<keyword evidence="2" id="KW-1185">Reference proteome</keyword>
<reference evidence="1" key="1">
    <citation type="submission" date="2017-07" db="EMBL/GenBank/DDBJ databases">
        <title>Taro Niue Genome Assembly and Annotation.</title>
        <authorList>
            <person name="Atibalentja N."/>
            <person name="Keating K."/>
            <person name="Fields C.J."/>
        </authorList>
    </citation>
    <scope>NUCLEOTIDE SEQUENCE</scope>
    <source>
        <strain evidence="1">Niue_2</strain>
        <tissue evidence="1">Leaf</tissue>
    </source>
</reference>
<protein>
    <submittedName>
        <fullName evidence="1">Uncharacterized protein</fullName>
    </submittedName>
</protein>
<organism evidence="1 2">
    <name type="scientific">Colocasia esculenta</name>
    <name type="common">Wild taro</name>
    <name type="synonym">Arum esculentum</name>
    <dbReference type="NCBI Taxonomy" id="4460"/>
    <lineage>
        <taxon>Eukaryota</taxon>
        <taxon>Viridiplantae</taxon>
        <taxon>Streptophyta</taxon>
        <taxon>Embryophyta</taxon>
        <taxon>Tracheophyta</taxon>
        <taxon>Spermatophyta</taxon>
        <taxon>Magnoliopsida</taxon>
        <taxon>Liliopsida</taxon>
        <taxon>Araceae</taxon>
        <taxon>Aroideae</taxon>
        <taxon>Colocasieae</taxon>
        <taxon>Colocasia</taxon>
    </lineage>
</organism>
<name>A0A843UFV4_COLES</name>
<comment type="caution">
    <text evidence="1">The sequence shown here is derived from an EMBL/GenBank/DDBJ whole genome shotgun (WGS) entry which is preliminary data.</text>
</comment>
<evidence type="ECO:0000313" key="1">
    <source>
        <dbReference type="EMBL" id="MQL81087.1"/>
    </source>
</evidence>